<dbReference type="GeneID" id="36345100"/>
<gene>
    <name evidence="1" type="ORF">EGR_09385</name>
</gene>
<evidence type="ECO:0000313" key="2">
    <source>
        <dbReference type="Proteomes" id="UP000019149"/>
    </source>
</evidence>
<dbReference type="Proteomes" id="UP000019149">
    <property type="component" value="Unassembled WGS sequence"/>
</dbReference>
<protein>
    <submittedName>
        <fullName evidence="1">Uncharacterized protein</fullName>
    </submittedName>
</protein>
<organism evidence="1 2">
    <name type="scientific">Echinococcus granulosus</name>
    <name type="common">Hydatid tapeworm</name>
    <dbReference type="NCBI Taxonomy" id="6210"/>
    <lineage>
        <taxon>Eukaryota</taxon>
        <taxon>Metazoa</taxon>
        <taxon>Spiralia</taxon>
        <taxon>Lophotrochozoa</taxon>
        <taxon>Platyhelminthes</taxon>
        <taxon>Cestoda</taxon>
        <taxon>Eucestoda</taxon>
        <taxon>Cyclophyllidea</taxon>
        <taxon>Taeniidae</taxon>
        <taxon>Echinococcus</taxon>
        <taxon>Echinococcus granulosus group</taxon>
    </lineage>
</organism>
<dbReference type="CTD" id="36345100"/>
<proteinExistence type="predicted"/>
<dbReference type="RefSeq" id="XP_024346923.1">
    <property type="nucleotide sequence ID" value="XM_024498634.1"/>
</dbReference>
<evidence type="ECO:0000313" key="1">
    <source>
        <dbReference type="EMBL" id="EUB55727.1"/>
    </source>
</evidence>
<accession>W6UBA5</accession>
<dbReference type="AlphaFoldDB" id="W6UBA5"/>
<name>W6UBA5_ECHGR</name>
<dbReference type="KEGG" id="egl:EGR_09385"/>
<reference evidence="1 2" key="1">
    <citation type="journal article" date="2013" name="Nat. Genet.">
        <title>The genome of the hydatid tapeworm Echinococcus granulosus.</title>
        <authorList>
            <person name="Zheng H."/>
            <person name="Zhang W."/>
            <person name="Zhang L."/>
            <person name="Zhang Z."/>
            <person name="Li J."/>
            <person name="Lu G."/>
            <person name="Zhu Y."/>
            <person name="Wang Y."/>
            <person name="Huang Y."/>
            <person name="Liu J."/>
            <person name="Kang H."/>
            <person name="Chen J."/>
            <person name="Wang L."/>
            <person name="Chen A."/>
            <person name="Yu S."/>
            <person name="Gao Z."/>
            <person name="Jin L."/>
            <person name="Gu W."/>
            <person name="Wang Z."/>
            <person name="Zhao L."/>
            <person name="Shi B."/>
            <person name="Wen H."/>
            <person name="Lin R."/>
            <person name="Jones M.K."/>
            <person name="Brejova B."/>
            <person name="Vinar T."/>
            <person name="Zhao G."/>
            <person name="McManus D.P."/>
            <person name="Chen Z."/>
            <person name="Zhou Y."/>
            <person name="Wang S."/>
        </authorList>
    </citation>
    <scope>NUCLEOTIDE SEQUENCE [LARGE SCALE GENOMIC DNA]</scope>
</reference>
<dbReference type="EMBL" id="APAU02000146">
    <property type="protein sequence ID" value="EUB55727.1"/>
    <property type="molecule type" value="Genomic_DNA"/>
</dbReference>
<keyword evidence="2" id="KW-1185">Reference proteome</keyword>
<sequence>MSKPNDHHQNDQGVDIIHSAWTSALTEHYMSIFKSAFPNKFTVTVCNLPHLAAANAARCGMCKTESLKAKTAITSGRPKLNVKETFLLYKMIIVSSQIINNTSWTLYFKKSLQFKFNNLCKYILSFSPMYDASTHSYAHSYIYTHIHTTYVSTPNMEVVELSLPASKAMKGKSGVECTTLKLSRRIKRLYLHTLLWKPNQEQLKVKLKLLDEATCLCLHHLKSRNGRYGSSIHLPFLNKAQHVFIQRDTPITNENFQSSITRHCLRIRQFHPFDSPIRRTEKHNVSRG</sequence>
<comment type="caution">
    <text evidence="1">The sequence shown here is derived from an EMBL/GenBank/DDBJ whole genome shotgun (WGS) entry which is preliminary data.</text>
</comment>